<dbReference type="EMBL" id="BK016166">
    <property type="protein sequence ID" value="DAF99461.1"/>
    <property type="molecule type" value="Genomic_DNA"/>
</dbReference>
<feature type="compositionally biased region" description="Low complexity" evidence="1">
    <location>
        <begin position="21"/>
        <end position="41"/>
    </location>
</feature>
<feature type="region of interest" description="Disordered" evidence="1">
    <location>
        <begin position="1"/>
        <end position="98"/>
    </location>
</feature>
<accession>A0A8S5UYA0</accession>
<feature type="region of interest" description="Disordered" evidence="1">
    <location>
        <begin position="144"/>
        <end position="169"/>
    </location>
</feature>
<evidence type="ECO:0000313" key="2">
    <source>
        <dbReference type="EMBL" id="DAF99461.1"/>
    </source>
</evidence>
<reference evidence="2" key="1">
    <citation type="journal article" date="2021" name="Proc. Natl. Acad. Sci. U.S.A.">
        <title>A Catalog of Tens of Thousands of Viruses from Human Metagenomes Reveals Hidden Associations with Chronic Diseases.</title>
        <authorList>
            <person name="Tisza M.J."/>
            <person name="Buck C.B."/>
        </authorList>
    </citation>
    <scope>NUCLEOTIDE SEQUENCE</scope>
    <source>
        <strain evidence="2">CtKtV17</strain>
    </source>
</reference>
<feature type="region of interest" description="Disordered" evidence="1">
    <location>
        <begin position="326"/>
        <end position="381"/>
    </location>
</feature>
<name>A0A8S5UYA0_9VIRU</name>
<evidence type="ECO:0000256" key="1">
    <source>
        <dbReference type="SAM" id="MobiDB-lite"/>
    </source>
</evidence>
<protein>
    <submittedName>
        <fullName evidence="2">Uncharacterized protein</fullName>
    </submittedName>
</protein>
<proteinExistence type="predicted"/>
<feature type="compositionally biased region" description="Low complexity" evidence="1">
    <location>
        <begin position="144"/>
        <end position="153"/>
    </location>
</feature>
<organism evidence="2">
    <name type="scientific">Phage sp. ctKtV17</name>
    <dbReference type="NCBI Taxonomy" id="2825792"/>
    <lineage>
        <taxon>Viruses</taxon>
    </lineage>
</organism>
<sequence>MDEEMSTGGSPAPDTAPAPEAPATDTGTPDVGGQAAEQAEQPAEESHAPEVAIQVDPQTGKRRVVFPAQEQAKTQPPADGQTQEPPQPQQPQQYSAGDIVQLVATGQQIDQARVPQELQGYAAAIQQQRINAAQMQMMQMQQAQARQQVAQQPPQAPPQPTAEQMQQAQKARAAVYEQITQLAEKKACEDLGVTKAQLNDAKFSDDEELQKKAQAFEAAVRFNTNAISQEIMRQRAAQAQQMQAIQRETQETMQAIMPKWQEYQKDPHYNDIDNMMGEYYKTLPFDEGAKVKQSIDRFLAGRPVKADVDILDNYYKKTKEAYYAKATGVGTTPQPAPQRQRPPRVEQPGQHGTSAPQAVDWGKMRSMTPRQRSEFLRTYLR</sequence>